<dbReference type="CDD" id="cd02440">
    <property type="entry name" value="AdoMet_MTases"/>
    <property type="match status" value="1"/>
</dbReference>
<keyword evidence="2" id="KW-0808">Transferase</keyword>
<sequence length="202" mass="22201">MSTEHYFSETPGSEYRLKEITVTISGREVTLTTAGGVFSPDHIDQGTAVLLDHLAEAPAGGDILDLGCGWGPIALALASHSPKSTVWAVDVNQRSLELTTANAKRMGLSNIKCVTPDQVPADLIFSGIWSNPPIRIGKDALHELLLNWLPRLQKDAEAYLVVQKNLGADSLHRWLESELPKEFNTIRVETSKSFRVLRVSHH</sequence>
<dbReference type="InterPro" id="IPR029063">
    <property type="entry name" value="SAM-dependent_MTases_sf"/>
</dbReference>
<organism evidence="4">
    <name type="scientific">freshwater metagenome</name>
    <dbReference type="NCBI Taxonomy" id="449393"/>
    <lineage>
        <taxon>unclassified sequences</taxon>
        <taxon>metagenomes</taxon>
        <taxon>ecological metagenomes</taxon>
    </lineage>
</organism>
<evidence type="ECO:0000256" key="1">
    <source>
        <dbReference type="ARBA" id="ARBA00022603"/>
    </source>
</evidence>
<dbReference type="InterPro" id="IPR007848">
    <property type="entry name" value="Small_mtfrase_dom"/>
</dbReference>
<dbReference type="Gene3D" id="3.40.50.150">
    <property type="entry name" value="Vaccinia Virus protein VP39"/>
    <property type="match status" value="1"/>
</dbReference>
<dbReference type="SUPFAM" id="SSF53335">
    <property type="entry name" value="S-adenosyl-L-methionine-dependent methyltransferases"/>
    <property type="match status" value="1"/>
</dbReference>
<feature type="domain" description="Methyltransferase small" evidence="3">
    <location>
        <begin position="28"/>
        <end position="197"/>
    </location>
</feature>
<dbReference type="PANTHER" id="PTHR47816">
    <property type="entry name" value="RIBOSOMAL RNA SMALL SUBUNIT METHYLTRANSFERASE C"/>
    <property type="match status" value="1"/>
</dbReference>
<dbReference type="GO" id="GO:0008757">
    <property type="term" value="F:S-adenosylmethionine-dependent methyltransferase activity"/>
    <property type="evidence" value="ECO:0007669"/>
    <property type="project" value="InterPro"/>
</dbReference>
<gene>
    <name evidence="4" type="ORF">UFOPK2044_00626</name>
</gene>
<dbReference type="EMBL" id="CAEZVO010000080">
    <property type="protein sequence ID" value="CAB4635296.1"/>
    <property type="molecule type" value="Genomic_DNA"/>
</dbReference>
<reference evidence="4" key="1">
    <citation type="submission" date="2020-05" db="EMBL/GenBank/DDBJ databases">
        <authorList>
            <person name="Chiriac C."/>
            <person name="Salcher M."/>
            <person name="Ghai R."/>
            <person name="Kavagutti S V."/>
        </authorList>
    </citation>
    <scope>NUCLEOTIDE SEQUENCE</scope>
</reference>
<proteinExistence type="predicted"/>
<accession>A0A6J6JEV9</accession>
<name>A0A6J6JEV9_9ZZZZ</name>
<dbReference type="PANTHER" id="PTHR47816:SF4">
    <property type="entry name" value="RIBOSOMAL RNA SMALL SUBUNIT METHYLTRANSFERASE C"/>
    <property type="match status" value="1"/>
</dbReference>
<dbReference type="AlphaFoldDB" id="A0A6J6JEV9"/>
<evidence type="ECO:0000313" key="4">
    <source>
        <dbReference type="EMBL" id="CAB4635296.1"/>
    </source>
</evidence>
<keyword evidence="1" id="KW-0489">Methyltransferase</keyword>
<evidence type="ECO:0000256" key="2">
    <source>
        <dbReference type="ARBA" id="ARBA00022679"/>
    </source>
</evidence>
<dbReference type="GO" id="GO:0032259">
    <property type="term" value="P:methylation"/>
    <property type="evidence" value="ECO:0007669"/>
    <property type="project" value="UniProtKB-KW"/>
</dbReference>
<dbReference type="InterPro" id="IPR046977">
    <property type="entry name" value="RsmC/RlmG"/>
</dbReference>
<dbReference type="Pfam" id="PF05175">
    <property type="entry name" value="MTS"/>
    <property type="match status" value="1"/>
</dbReference>
<protein>
    <submittedName>
        <fullName evidence="4">Unannotated protein</fullName>
    </submittedName>
</protein>
<evidence type="ECO:0000259" key="3">
    <source>
        <dbReference type="Pfam" id="PF05175"/>
    </source>
</evidence>